<gene>
    <name evidence="1" type="ORF">PG2T_02345</name>
</gene>
<dbReference type="InParanoid" id="A0A1B1YQV8"/>
<evidence type="ECO:0000313" key="2">
    <source>
        <dbReference type="Proteomes" id="UP000092952"/>
    </source>
</evidence>
<dbReference type="AlphaFoldDB" id="A0A1B1YQV8"/>
<protein>
    <submittedName>
        <fullName evidence="1">Uncharacterized protein</fullName>
    </submittedName>
</protein>
<name>A0A1B1YQV8_9GAMM</name>
<sequence>MKVFAMPDVQNKYAGRLEYLDEPGHLQVDELFIRESHISLSGASVTPEYGSWAFTAELPLVQGMYQRASLRASKDGVASDPFELRMRVTQGESGCLLVDGIWVERFSSRFKGVLHVG</sequence>
<keyword evidence="2" id="KW-1185">Reference proteome</keyword>
<organism evidence="1 2">
    <name type="scientific">Immundisolibacter cernigliae</name>
    <dbReference type="NCBI Taxonomy" id="1810504"/>
    <lineage>
        <taxon>Bacteria</taxon>
        <taxon>Pseudomonadati</taxon>
        <taxon>Pseudomonadota</taxon>
        <taxon>Gammaproteobacteria</taxon>
        <taxon>Immundisolibacterales</taxon>
        <taxon>Immundisolibacteraceae</taxon>
        <taxon>Immundisolibacter</taxon>
    </lineage>
</organism>
<evidence type="ECO:0000313" key="1">
    <source>
        <dbReference type="EMBL" id="ANX03141.1"/>
    </source>
</evidence>
<reference evidence="2" key="1">
    <citation type="submission" date="2016-03" db="EMBL/GenBank/DDBJ databases">
        <title>Complete genome sequence of Solimmundus cernigliae, representing a novel lineage of polycyclic aromatic hydrocarbon degraders within the Gammaproteobacteria.</title>
        <authorList>
            <person name="Singleton D.R."/>
            <person name="Dickey A.N."/>
            <person name="Scholl E.H."/>
            <person name="Wright F.A."/>
            <person name="Aitken M.D."/>
        </authorList>
    </citation>
    <scope>NUCLEOTIDE SEQUENCE [LARGE SCALE GENOMIC DNA]</scope>
    <source>
        <strain evidence="2">TR3.2</strain>
    </source>
</reference>
<dbReference type="KEGG" id="gbi:PG2T_02345"/>
<proteinExistence type="predicted"/>
<dbReference type="EMBL" id="CP014671">
    <property type="protein sequence ID" value="ANX03141.1"/>
    <property type="molecule type" value="Genomic_DNA"/>
</dbReference>
<accession>A0A1B1YQV8</accession>
<dbReference type="Proteomes" id="UP000092952">
    <property type="component" value="Chromosome"/>
</dbReference>